<evidence type="ECO:0000256" key="10">
    <source>
        <dbReference type="ARBA" id="ARBA00023004"/>
    </source>
</evidence>
<dbReference type="GO" id="GO:0016705">
    <property type="term" value="F:oxidoreductase activity, acting on paired donors, with incorporation or reduction of molecular oxygen"/>
    <property type="evidence" value="ECO:0007669"/>
    <property type="project" value="InterPro"/>
</dbReference>
<evidence type="ECO:0000256" key="6">
    <source>
        <dbReference type="ARBA" id="ARBA00022692"/>
    </source>
</evidence>
<dbReference type="PANTHER" id="PTHR24305">
    <property type="entry name" value="CYTOCHROME P450"/>
    <property type="match status" value="1"/>
</dbReference>
<evidence type="ECO:0000256" key="8">
    <source>
        <dbReference type="ARBA" id="ARBA00022989"/>
    </source>
</evidence>
<evidence type="ECO:0000313" key="15">
    <source>
        <dbReference type="Proteomes" id="UP000623467"/>
    </source>
</evidence>
<comment type="caution">
    <text evidence="14">The sequence shown here is derived from an EMBL/GenBank/DDBJ whole genome shotgun (WGS) entry which is preliminary data.</text>
</comment>
<comment type="cofactor">
    <cofactor evidence="1 13">
        <name>heme</name>
        <dbReference type="ChEBI" id="CHEBI:30413"/>
    </cofactor>
</comment>
<evidence type="ECO:0000256" key="12">
    <source>
        <dbReference type="ARBA" id="ARBA00023136"/>
    </source>
</evidence>
<dbReference type="GO" id="GO:0016020">
    <property type="term" value="C:membrane"/>
    <property type="evidence" value="ECO:0007669"/>
    <property type="project" value="UniProtKB-SubCell"/>
</dbReference>
<keyword evidence="6" id="KW-0812">Transmembrane</keyword>
<proteinExistence type="inferred from homology"/>
<name>A0A8H6ZKB7_9AGAR</name>
<dbReference type="PRINTS" id="PR00463">
    <property type="entry name" value="EP450I"/>
</dbReference>
<reference evidence="14" key="1">
    <citation type="submission" date="2020-05" db="EMBL/GenBank/DDBJ databases">
        <title>Mycena genomes resolve the evolution of fungal bioluminescence.</title>
        <authorList>
            <person name="Tsai I.J."/>
        </authorList>
    </citation>
    <scope>NUCLEOTIDE SEQUENCE</scope>
    <source>
        <strain evidence="14">160909Yilan</strain>
    </source>
</reference>
<dbReference type="AlphaFoldDB" id="A0A8H6ZKB7"/>
<evidence type="ECO:0000256" key="4">
    <source>
        <dbReference type="ARBA" id="ARBA00010617"/>
    </source>
</evidence>
<gene>
    <name evidence="14" type="ORF">MSAN_00275500</name>
</gene>
<evidence type="ECO:0000256" key="1">
    <source>
        <dbReference type="ARBA" id="ARBA00001971"/>
    </source>
</evidence>
<dbReference type="Gene3D" id="1.10.630.10">
    <property type="entry name" value="Cytochrome P450"/>
    <property type="match status" value="1"/>
</dbReference>
<keyword evidence="7 13" id="KW-0479">Metal-binding</keyword>
<dbReference type="SUPFAM" id="SSF48264">
    <property type="entry name" value="Cytochrome P450"/>
    <property type="match status" value="1"/>
</dbReference>
<keyword evidence="9" id="KW-0560">Oxidoreductase</keyword>
<dbReference type="PRINTS" id="PR00385">
    <property type="entry name" value="P450"/>
</dbReference>
<dbReference type="GO" id="GO:0005506">
    <property type="term" value="F:iron ion binding"/>
    <property type="evidence" value="ECO:0007669"/>
    <property type="project" value="InterPro"/>
</dbReference>
<dbReference type="GO" id="GO:0004497">
    <property type="term" value="F:monooxygenase activity"/>
    <property type="evidence" value="ECO:0007669"/>
    <property type="project" value="UniProtKB-KW"/>
</dbReference>
<keyword evidence="10 13" id="KW-0408">Iron</keyword>
<evidence type="ECO:0000256" key="7">
    <source>
        <dbReference type="ARBA" id="ARBA00022723"/>
    </source>
</evidence>
<keyword evidence="8" id="KW-1133">Transmembrane helix</keyword>
<dbReference type="GO" id="GO:0020037">
    <property type="term" value="F:heme binding"/>
    <property type="evidence" value="ECO:0007669"/>
    <property type="project" value="InterPro"/>
</dbReference>
<dbReference type="PANTHER" id="PTHR24305:SF166">
    <property type="entry name" value="CYTOCHROME P450 12A4, MITOCHONDRIAL-RELATED"/>
    <property type="match status" value="1"/>
</dbReference>
<evidence type="ECO:0000256" key="9">
    <source>
        <dbReference type="ARBA" id="ARBA00023002"/>
    </source>
</evidence>
<accession>A0A8H6ZKB7</accession>
<feature type="binding site" description="axial binding residue" evidence="13">
    <location>
        <position position="452"/>
    </location>
    <ligand>
        <name>heme</name>
        <dbReference type="ChEBI" id="CHEBI:30413"/>
    </ligand>
    <ligandPart>
        <name>Fe</name>
        <dbReference type="ChEBI" id="CHEBI:18248"/>
    </ligandPart>
</feature>
<keyword evidence="5 13" id="KW-0349">Heme</keyword>
<evidence type="ECO:0000256" key="13">
    <source>
        <dbReference type="PIRSR" id="PIRSR602401-1"/>
    </source>
</evidence>
<dbReference type="InterPro" id="IPR001128">
    <property type="entry name" value="Cyt_P450"/>
</dbReference>
<evidence type="ECO:0000256" key="5">
    <source>
        <dbReference type="ARBA" id="ARBA00022617"/>
    </source>
</evidence>
<dbReference type="EMBL" id="JACAZH010000001">
    <property type="protein sequence ID" value="KAF7378481.1"/>
    <property type="molecule type" value="Genomic_DNA"/>
</dbReference>
<dbReference type="Pfam" id="PF00067">
    <property type="entry name" value="p450"/>
    <property type="match status" value="1"/>
</dbReference>
<comment type="subcellular location">
    <subcellularLocation>
        <location evidence="2">Membrane</location>
    </subcellularLocation>
</comment>
<dbReference type="Proteomes" id="UP000623467">
    <property type="component" value="Unassembled WGS sequence"/>
</dbReference>
<dbReference type="OrthoDB" id="1470350at2759"/>
<protein>
    <submittedName>
        <fullName evidence="14">Cytochrome P450</fullName>
    </submittedName>
</protein>
<keyword evidence="15" id="KW-1185">Reference proteome</keyword>
<evidence type="ECO:0000256" key="11">
    <source>
        <dbReference type="ARBA" id="ARBA00023033"/>
    </source>
</evidence>
<keyword evidence="11" id="KW-0503">Monooxygenase</keyword>
<dbReference type="InterPro" id="IPR050121">
    <property type="entry name" value="Cytochrome_P450_monoxygenase"/>
</dbReference>
<sequence length="510" mass="56624">MVYKSVLAAVTVILALHQLSRRRKSIIHNIPGPPSPSWIYGHMLQLIFSPEYGDHEFVWQKTFGLIYRLKGCFGEDSLMISDPVALQYIVNSTKFGQGPVLENVVNMLFGKKSLVVVKGGAHKRLRGAMNMGFTAAAVRTYQPVLLRAVQELSERLEESYGGVSSSSLNLCPLLGDTTFRAAVQVGLGCSAEDLGEEFLVNNLQIVRSAPHIFAIGASLPTWIWRTMIHAPLAAFKDIRTATRLTRQLGRRIVDAKLDSARQGLQIDTDVFGILLAKSLGGKTRHALSPEEVAAQFSALVYTGQDPTANTIAFGLLELARHPEFQQKLRAEIQSNVGASYENMPVLNAFIKEVLRLYPSAALIQRVAVEDTILPLSDSIKTATGELMNEIPIRRGQLLTLGVASFQRLERYWGTDAQKFRPSRWLDDTITPYGSDLGPYANLASFLNGHRVCLGWRFAILEMQVFFHELISKFHFTLSEDDLVRVRFSGILIPALRNSFEKAAPICITPI</sequence>
<evidence type="ECO:0000256" key="2">
    <source>
        <dbReference type="ARBA" id="ARBA00004370"/>
    </source>
</evidence>
<evidence type="ECO:0000313" key="14">
    <source>
        <dbReference type="EMBL" id="KAF7378481.1"/>
    </source>
</evidence>
<dbReference type="InterPro" id="IPR036396">
    <property type="entry name" value="Cyt_P450_sf"/>
</dbReference>
<evidence type="ECO:0000256" key="3">
    <source>
        <dbReference type="ARBA" id="ARBA00004721"/>
    </source>
</evidence>
<keyword evidence="12" id="KW-0472">Membrane</keyword>
<organism evidence="14 15">
    <name type="scientific">Mycena sanguinolenta</name>
    <dbReference type="NCBI Taxonomy" id="230812"/>
    <lineage>
        <taxon>Eukaryota</taxon>
        <taxon>Fungi</taxon>
        <taxon>Dikarya</taxon>
        <taxon>Basidiomycota</taxon>
        <taxon>Agaricomycotina</taxon>
        <taxon>Agaricomycetes</taxon>
        <taxon>Agaricomycetidae</taxon>
        <taxon>Agaricales</taxon>
        <taxon>Marasmiineae</taxon>
        <taxon>Mycenaceae</taxon>
        <taxon>Mycena</taxon>
    </lineage>
</organism>
<comment type="pathway">
    <text evidence="3">Secondary metabolite biosynthesis; terpenoid biosynthesis.</text>
</comment>
<dbReference type="InterPro" id="IPR002401">
    <property type="entry name" value="Cyt_P450_E_grp-I"/>
</dbReference>
<comment type="similarity">
    <text evidence="4">Belongs to the cytochrome P450 family.</text>
</comment>